<accession>A0A370KHD4</accession>
<dbReference type="Pfam" id="PF03695">
    <property type="entry name" value="UPF0149"/>
    <property type="match status" value="1"/>
</dbReference>
<organism evidence="1 2">
    <name type="scientific">Rhizobium grahamii</name>
    <dbReference type="NCBI Taxonomy" id="1120045"/>
    <lineage>
        <taxon>Bacteria</taxon>
        <taxon>Pseudomonadati</taxon>
        <taxon>Pseudomonadota</taxon>
        <taxon>Alphaproteobacteria</taxon>
        <taxon>Hyphomicrobiales</taxon>
        <taxon>Rhizobiaceae</taxon>
        <taxon>Rhizobium/Agrobacterium group</taxon>
        <taxon>Rhizobium</taxon>
    </lineage>
</organism>
<protein>
    <recommendedName>
        <fullName evidence="3">YecA family protein</fullName>
    </recommendedName>
</protein>
<reference evidence="1 2" key="1">
    <citation type="submission" date="2017-03" db="EMBL/GenBank/DDBJ databases">
        <title>Genome analysis of Rhizobial strains effectives or ineffectives for nitrogen fixation isolated from bean seeds.</title>
        <authorList>
            <person name="Peralta H."/>
            <person name="Aguilar-Vera A."/>
            <person name="Mora Y."/>
            <person name="Vargas-Lagunas C."/>
            <person name="Girard L."/>
            <person name="Mora J."/>
        </authorList>
    </citation>
    <scope>NUCLEOTIDE SEQUENCE [LARGE SCALE GENOMIC DNA]</scope>
    <source>
        <strain evidence="1 2">CCGM3</strain>
    </source>
</reference>
<evidence type="ECO:0008006" key="3">
    <source>
        <dbReference type="Google" id="ProtNLM"/>
    </source>
</evidence>
<name>A0A370KHD4_9HYPH</name>
<dbReference type="SUPFAM" id="SSF103642">
    <property type="entry name" value="Sec-C motif"/>
    <property type="match status" value="1"/>
</dbReference>
<dbReference type="SUPFAM" id="SSF101327">
    <property type="entry name" value="YgfB-like"/>
    <property type="match status" value="1"/>
</dbReference>
<dbReference type="InterPro" id="IPR036255">
    <property type="entry name" value="YgfB-like_sf"/>
</dbReference>
<dbReference type="AlphaFoldDB" id="A0A370KHD4"/>
<dbReference type="NCBIfam" id="TIGR02292">
    <property type="entry name" value="ygfB_yecA"/>
    <property type="match status" value="2"/>
</dbReference>
<dbReference type="PANTHER" id="PTHR33747:SF1">
    <property type="entry name" value="ADENYLATE CYCLASE-ASSOCIATED CAP C-TERMINAL DOMAIN-CONTAINING PROTEIN"/>
    <property type="match status" value="1"/>
</dbReference>
<evidence type="ECO:0000313" key="2">
    <source>
        <dbReference type="Proteomes" id="UP000254939"/>
    </source>
</evidence>
<proteinExistence type="predicted"/>
<dbReference type="PANTHER" id="PTHR33747">
    <property type="entry name" value="UPF0225 PROTEIN SCO1677"/>
    <property type="match status" value="1"/>
</dbReference>
<gene>
    <name evidence="1" type="ORF">B5K06_26985</name>
</gene>
<dbReference type="OrthoDB" id="1551443at2"/>
<comment type="caution">
    <text evidence="1">The sequence shown here is derived from an EMBL/GenBank/DDBJ whole genome shotgun (WGS) entry which is preliminary data.</text>
</comment>
<dbReference type="Gene3D" id="3.10.450.50">
    <property type="match status" value="1"/>
</dbReference>
<dbReference type="Pfam" id="PF02810">
    <property type="entry name" value="SEC-C"/>
    <property type="match status" value="1"/>
</dbReference>
<sequence length="223" mass="24807">MAAHQTSVTEAISLDYLDDYLMSDSSPAESMLLSDLDGFLTGISVGPEAIPPDEWLPAIWARLRLSLTMRARPKLSLGHYGPVRGDRPQIDNEIVEPIFWQSGDTVIAWDWADGFVESFALRQRRWTKMVKSEAGILLVPIMTLCDPENLLDELEIEEKERAVDNAIEALPDTVLAIAAYWRMSEQLKKSVSADLRSVARTGRNDPCPCGSVKKFKKCCGIGP</sequence>
<dbReference type="InterPro" id="IPR011978">
    <property type="entry name" value="YgfB-like"/>
</dbReference>
<dbReference type="RefSeq" id="WP_114715236.1">
    <property type="nucleotide sequence ID" value="NZ_KZ857267.1"/>
</dbReference>
<dbReference type="InterPro" id="IPR004027">
    <property type="entry name" value="SEC_C_motif"/>
</dbReference>
<evidence type="ECO:0000313" key="1">
    <source>
        <dbReference type="EMBL" id="RDJ04527.1"/>
    </source>
</evidence>
<dbReference type="EMBL" id="NAAC01000038">
    <property type="protein sequence ID" value="RDJ04527.1"/>
    <property type="molecule type" value="Genomic_DNA"/>
</dbReference>
<dbReference type="Proteomes" id="UP000254939">
    <property type="component" value="Unassembled WGS sequence"/>
</dbReference>